<dbReference type="Pfam" id="PF06320">
    <property type="entry name" value="GCN5L1"/>
    <property type="match status" value="1"/>
</dbReference>
<dbReference type="EMBL" id="HBIU01003101">
    <property type="protein sequence ID" value="CAE0622193.1"/>
    <property type="molecule type" value="Transcribed_RNA"/>
</dbReference>
<dbReference type="AlphaFoldDB" id="A0A6V1NB13"/>
<organism evidence="2">
    <name type="scientific">Heterosigma akashiwo</name>
    <name type="common">Chromophytic alga</name>
    <name type="synonym">Heterosigma carterae</name>
    <dbReference type="NCBI Taxonomy" id="2829"/>
    <lineage>
        <taxon>Eukaryota</taxon>
        <taxon>Sar</taxon>
        <taxon>Stramenopiles</taxon>
        <taxon>Ochrophyta</taxon>
        <taxon>Raphidophyceae</taxon>
        <taxon>Chattonellales</taxon>
        <taxon>Chattonellaceae</taxon>
        <taxon>Heterosigma</taxon>
    </lineage>
</organism>
<proteinExistence type="predicted"/>
<evidence type="ECO:0000313" key="2">
    <source>
        <dbReference type="EMBL" id="CAE0622193.1"/>
    </source>
</evidence>
<feature type="region of interest" description="Disordered" evidence="1">
    <location>
        <begin position="188"/>
        <end position="266"/>
    </location>
</feature>
<accession>A0A6V1NB13</accession>
<feature type="compositionally biased region" description="Basic and acidic residues" evidence="1">
    <location>
        <begin position="239"/>
        <end position="253"/>
    </location>
</feature>
<evidence type="ECO:0000256" key="1">
    <source>
        <dbReference type="SAM" id="MobiDB-lite"/>
    </source>
</evidence>
<name>A0A6V1NB13_HETAK</name>
<feature type="compositionally biased region" description="Polar residues" evidence="1">
    <location>
        <begin position="193"/>
        <end position="204"/>
    </location>
</feature>
<sequence>MFSELLKQHAERRKKTRQTIDNAKAIAASSMQNVGKSLESSANPFIEVLSSNHRFIDANIDNISQDFFGVQSQSELWSKNFKKFSEDIEHLGSIHDWAEWMELELRSLRSEIEHVAARQDRPGTTAGSFCDNHRRHVFLHETQDDNRMSSLTKNVYQNESAERHNIQETGTDYRNGLGFAGIEEEQAPLANITKATSEEGSYSRTESREETKTSNIAEYNSDTCHRNTTTLLVGGHGDGSSRMEVDHSHHHEPQQSNISISNVIEL</sequence>
<gene>
    <name evidence="2" type="ORF">HAKA00212_LOCUS1113</name>
</gene>
<reference evidence="2" key="1">
    <citation type="submission" date="2021-01" db="EMBL/GenBank/DDBJ databases">
        <authorList>
            <person name="Corre E."/>
            <person name="Pelletier E."/>
            <person name="Niang G."/>
            <person name="Scheremetjew M."/>
            <person name="Finn R."/>
            <person name="Kale V."/>
            <person name="Holt S."/>
            <person name="Cochrane G."/>
            <person name="Meng A."/>
            <person name="Brown T."/>
            <person name="Cohen L."/>
        </authorList>
    </citation>
    <scope>NUCLEOTIDE SEQUENCE</scope>
    <source>
        <strain evidence="2">CCMP3107</strain>
    </source>
</reference>
<feature type="compositionally biased region" description="Polar residues" evidence="1">
    <location>
        <begin position="254"/>
        <end position="266"/>
    </location>
</feature>
<protein>
    <submittedName>
        <fullName evidence="2">Uncharacterized protein</fullName>
    </submittedName>
</protein>
<feature type="compositionally biased region" description="Polar residues" evidence="1">
    <location>
        <begin position="213"/>
        <end position="231"/>
    </location>
</feature>